<dbReference type="AlphaFoldDB" id="A0A0V0QUT5"/>
<dbReference type="EMBL" id="LDAU01000102">
    <property type="protein sequence ID" value="KRX06050.1"/>
    <property type="molecule type" value="Genomic_DNA"/>
</dbReference>
<feature type="compositionally biased region" description="Polar residues" evidence="1">
    <location>
        <begin position="1171"/>
        <end position="1190"/>
    </location>
</feature>
<gene>
    <name evidence="2" type="ORF">PPERSA_01128</name>
</gene>
<comment type="caution">
    <text evidence="2">The sequence shown here is derived from an EMBL/GenBank/DDBJ whole genome shotgun (WGS) entry which is preliminary data.</text>
</comment>
<feature type="compositionally biased region" description="Polar residues" evidence="1">
    <location>
        <begin position="367"/>
        <end position="378"/>
    </location>
</feature>
<dbReference type="FunCoup" id="A0A0V0QUT5">
    <property type="interactions" value="86"/>
</dbReference>
<reference evidence="2 3" key="1">
    <citation type="journal article" date="2015" name="Sci. Rep.">
        <title>Genome of the facultative scuticociliatosis pathogen Pseudocohnilembus persalinus provides insight into its virulence through horizontal gene transfer.</title>
        <authorList>
            <person name="Xiong J."/>
            <person name="Wang G."/>
            <person name="Cheng J."/>
            <person name="Tian M."/>
            <person name="Pan X."/>
            <person name="Warren A."/>
            <person name="Jiang C."/>
            <person name="Yuan D."/>
            <person name="Miao W."/>
        </authorList>
    </citation>
    <scope>NUCLEOTIDE SEQUENCE [LARGE SCALE GENOMIC DNA]</scope>
    <source>
        <strain evidence="2">36N120E</strain>
    </source>
</reference>
<proteinExistence type="predicted"/>
<sequence>MENYKEGIENLPKYKYTDTSLLIKQDKENNILENEYQKQNEYQQLHSNMSNSDSDFSQLYIQRDLYEDANNCQFFEEKNNIDQYKSKNYDHAQKQITQNQIDKNKLKLDLTQVYLVKQQDEEEERQYEEYLKKNNIEDIYQYTDKNQTPNLQKSNTNLQIQIQSNSSSKQNKSINNSQKSLNQYDKDKYSSEKQSNQNFVKISNQKTYNHKYQNHSQSDQLNYDNHFQLNNQYIKYKGTNEKPNNKNQSTNQSFNIKKNYFLNDIQQKNYKNLSFNLVSQNKEKNIQYKINQSFIPNSKKIISPNQNNNSTINNFYNINNQNNLTTTSILKDLVDKSNIINFNDTQLDQSLQKYNLNKNLVEQLDQTQQQEFSPIQNNKKTEKQSKKKKYNFTTNNSPYSLTYQKIIRKTSSEQDNLIAKSNRINRRKISQNKNKKFVLNKSINQYNSNIQDFQNNNQQIHLDDKSTIYNQQVQNMPQNNNTLLQKNKLNQSNFYNPLDNSFRVNINNQKTNEKQNVFQNNMFKNYGQNRYKGKKQQQQLDVQLKQEKRNLSLNQSLNKMNINNTIIGDQSFFNVNQNDKDKKRTNTGENIYKIQGLQDYSINADNINSIYKVKHQRNFKINKTNNSFQNLSFSLNKKDISFINQNHSVLKDLNETNSNLNSSLSLAKKIYAIPQKKGNQNRIQNKNISNITLNRNLQSNEQYINNEFYNIQQNNDNQQESKLSTRRKYRKKLNQISIEIKNTDKIIKSEQSTQKSTLNYQSPNQLKYNQLLKASNSIETNDIKQTIKESNLNLQQNKNTIIVKNQSKNAAAYQSKNPTSLEDTQISSQISAIRSKVSVNSSNRNKNGSQRSTIVFQKGGAQEKSHSKDINELKITNDDIIKQKYQQKSQYTDSFQKKQKYQDTKIKASSQRTSFQKPVNKIPRRPEIQNQERSFNKIIKIYNNDSSFNHSISPQSSVRQGIYYSNNNSLEKQSRLNSSIHKIREKIEKSNTQKSHFKRKFVSKTQNSAKEKDKELKKIVDSQYNYFTQNQQINLNESQSIKLNQDFLSNNNENEQIQKMQNLQLLHKQNKTILQKQDKISNQHDKKNSTKLYTNNIIQGQQFNLPFNKQQQFENQFNHAAGKLISSQQLALKNDLNFIYLQLDNINKLQQQQKLKSQKIQNSPYKVLEEQPNNSQSYRKQRKQNIQSFDRASIDNQISKMGMIYSVRSNTNSNSFNKKIQSKKAFIFE</sequence>
<protein>
    <submittedName>
        <fullName evidence="2">Uncharacterized protein</fullName>
    </submittedName>
</protein>
<name>A0A0V0QUT5_PSEPJ</name>
<feature type="region of interest" description="Disordered" evidence="1">
    <location>
        <begin position="367"/>
        <end position="393"/>
    </location>
</feature>
<dbReference type="OMA" id="ETICILY"/>
<organism evidence="2 3">
    <name type="scientific">Pseudocohnilembus persalinus</name>
    <name type="common">Ciliate</name>
    <dbReference type="NCBI Taxonomy" id="266149"/>
    <lineage>
        <taxon>Eukaryota</taxon>
        <taxon>Sar</taxon>
        <taxon>Alveolata</taxon>
        <taxon>Ciliophora</taxon>
        <taxon>Intramacronucleata</taxon>
        <taxon>Oligohymenophorea</taxon>
        <taxon>Scuticociliatia</taxon>
        <taxon>Philasterida</taxon>
        <taxon>Pseudocohnilembidae</taxon>
        <taxon>Pseudocohnilembus</taxon>
    </lineage>
</organism>
<evidence type="ECO:0000313" key="2">
    <source>
        <dbReference type="EMBL" id="KRX06050.1"/>
    </source>
</evidence>
<evidence type="ECO:0000256" key="1">
    <source>
        <dbReference type="SAM" id="MobiDB-lite"/>
    </source>
</evidence>
<keyword evidence="3" id="KW-1185">Reference proteome</keyword>
<dbReference type="Proteomes" id="UP000054937">
    <property type="component" value="Unassembled WGS sequence"/>
</dbReference>
<dbReference type="InParanoid" id="A0A0V0QUT5"/>
<feature type="region of interest" description="Disordered" evidence="1">
    <location>
        <begin position="1169"/>
        <end position="1190"/>
    </location>
</feature>
<accession>A0A0V0QUT5</accession>
<evidence type="ECO:0000313" key="3">
    <source>
        <dbReference type="Proteomes" id="UP000054937"/>
    </source>
</evidence>